<dbReference type="GO" id="GO:0005634">
    <property type="term" value="C:nucleus"/>
    <property type="evidence" value="ECO:0007669"/>
    <property type="project" value="UniProtKB-SubCell"/>
</dbReference>
<dbReference type="Proteomes" id="UP000678393">
    <property type="component" value="Unassembled WGS sequence"/>
</dbReference>
<dbReference type="SMART" id="SM00353">
    <property type="entry name" value="HLH"/>
    <property type="match status" value="1"/>
</dbReference>
<feature type="domain" description="BHLH" evidence="8">
    <location>
        <begin position="47"/>
        <end position="98"/>
    </location>
</feature>
<evidence type="ECO:0000256" key="6">
    <source>
        <dbReference type="SAM" id="Coils"/>
    </source>
</evidence>
<dbReference type="GO" id="GO:0000978">
    <property type="term" value="F:RNA polymerase II cis-regulatory region sequence-specific DNA binding"/>
    <property type="evidence" value="ECO:0007669"/>
    <property type="project" value="TreeGrafter"/>
</dbReference>
<keyword evidence="3" id="KW-0238">DNA-binding</keyword>
<feature type="compositionally biased region" description="Polar residues" evidence="7">
    <location>
        <begin position="446"/>
        <end position="462"/>
    </location>
</feature>
<dbReference type="PANTHER" id="PTHR15741:SF27">
    <property type="entry name" value="TRANSCRIPTION FACTOR AP-4"/>
    <property type="match status" value="1"/>
</dbReference>
<comment type="subcellular location">
    <subcellularLocation>
        <location evidence="1">Nucleus</location>
    </subcellularLocation>
</comment>
<evidence type="ECO:0000256" key="7">
    <source>
        <dbReference type="SAM" id="MobiDB-lite"/>
    </source>
</evidence>
<feature type="coiled-coil region" evidence="6">
    <location>
        <begin position="168"/>
        <end position="202"/>
    </location>
</feature>
<proteinExistence type="predicted"/>
<evidence type="ECO:0000256" key="4">
    <source>
        <dbReference type="ARBA" id="ARBA00023163"/>
    </source>
</evidence>
<feature type="region of interest" description="Disordered" evidence="7">
    <location>
        <begin position="371"/>
        <end position="392"/>
    </location>
</feature>
<dbReference type="GO" id="GO:0000981">
    <property type="term" value="F:DNA-binding transcription factor activity, RNA polymerase II-specific"/>
    <property type="evidence" value="ECO:0007669"/>
    <property type="project" value="TreeGrafter"/>
</dbReference>
<dbReference type="PROSITE" id="PS50888">
    <property type="entry name" value="BHLH"/>
    <property type="match status" value="1"/>
</dbReference>
<dbReference type="InterPro" id="IPR036638">
    <property type="entry name" value="HLH_DNA-bd_sf"/>
</dbReference>
<dbReference type="CDD" id="cd11419">
    <property type="entry name" value="bHLHzip_TFAP4"/>
    <property type="match status" value="1"/>
</dbReference>
<dbReference type="OrthoDB" id="10029128at2759"/>
<dbReference type="PANTHER" id="PTHR15741">
    <property type="entry name" value="BASIC HELIX-LOOP-HELIX ZIP TRANSCRIPTION FACTOR"/>
    <property type="match status" value="1"/>
</dbReference>
<dbReference type="InterPro" id="IPR052207">
    <property type="entry name" value="Max-like/E-box_TFs"/>
</dbReference>
<keyword evidence="2" id="KW-0805">Transcription regulation</keyword>
<feature type="compositionally biased region" description="Basic and acidic residues" evidence="7">
    <location>
        <begin position="434"/>
        <end position="445"/>
    </location>
</feature>
<keyword evidence="5" id="KW-0539">Nucleus</keyword>
<dbReference type="EMBL" id="CAJHNH020001309">
    <property type="protein sequence ID" value="CAG5122515.1"/>
    <property type="molecule type" value="Genomic_DNA"/>
</dbReference>
<evidence type="ECO:0000256" key="5">
    <source>
        <dbReference type="ARBA" id="ARBA00023242"/>
    </source>
</evidence>
<evidence type="ECO:0000256" key="1">
    <source>
        <dbReference type="ARBA" id="ARBA00004123"/>
    </source>
</evidence>
<feature type="region of interest" description="Disordered" evidence="7">
    <location>
        <begin position="434"/>
        <end position="474"/>
    </location>
</feature>
<sequence length="529" mass="60040">MSVDIRNSDRRRYVCELQAREKEIAAGLLKTSQPSSPKAVQENEKRIRREIANSNERRRMQCINAGFCNLKALIPQLDGEKLSKAAILQHATEYITSLEKDKTKLQIQLEHTKRVLTQLGQDRMITDPYVSNSPPPSKRKKRDTESSDEGMGSLSDASDEGPDVQQENDTLRHQLEQEKQQCAALEERVRCLENELLTVHQAKGIHSNASNDLQAFRLEEQHLQNHDALCDQRVVDLSAFHQAQVPSSQGESFQHLHPSQTPERKMLFEASYPLDVTIQRSDESLRYCVLNGDLSSSSVKLEVITTRETSTPRVEPVATPADQTAVAVTTAAPTVVSASTDKQSTCHLPSFCHRDHPRRRHRQLAQLEQEKAEEELRHQQQQTPVTAPSLYRPKHSTQNLENLVEAIRQIEGDRILLDEQKAFEEKHIYDHYNSPMKHEDSERENSSFADQSEVISRSSGQDSPLRHHHQQTVEASHLRTALPVTLSPNIIVSSSSSNFSEKYPIAARLLHRSSLEPTYYRPGVIVHKQ</sequence>
<gene>
    <name evidence="9" type="ORF">CUNI_LOCUS8073</name>
</gene>
<reference evidence="9" key="1">
    <citation type="submission" date="2021-04" db="EMBL/GenBank/DDBJ databases">
        <authorList>
            <consortium name="Molecular Ecology Group"/>
        </authorList>
    </citation>
    <scope>NUCLEOTIDE SEQUENCE</scope>
</reference>
<evidence type="ECO:0000313" key="10">
    <source>
        <dbReference type="Proteomes" id="UP000678393"/>
    </source>
</evidence>
<dbReference type="SUPFAM" id="SSF47459">
    <property type="entry name" value="HLH, helix-loop-helix DNA-binding domain"/>
    <property type="match status" value="1"/>
</dbReference>
<dbReference type="GO" id="GO:0046983">
    <property type="term" value="F:protein dimerization activity"/>
    <property type="evidence" value="ECO:0007669"/>
    <property type="project" value="InterPro"/>
</dbReference>
<comment type="caution">
    <text evidence="9">The sequence shown here is derived from an EMBL/GenBank/DDBJ whole genome shotgun (WGS) entry which is preliminary data.</text>
</comment>
<dbReference type="InterPro" id="IPR011598">
    <property type="entry name" value="bHLH_dom"/>
</dbReference>
<evidence type="ECO:0000313" key="9">
    <source>
        <dbReference type="EMBL" id="CAG5122515.1"/>
    </source>
</evidence>
<evidence type="ECO:0000256" key="3">
    <source>
        <dbReference type="ARBA" id="ARBA00023125"/>
    </source>
</evidence>
<organism evidence="9 10">
    <name type="scientific">Candidula unifasciata</name>
    <dbReference type="NCBI Taxonomy" id="100452"/>
    <lineage>
        <taxon>Eukaryota</taxon>
        <taxon>Metazoa</taxon>
        <taxon>Spiralia</taxon>
        <taxon>Lophotrochozoa</taxon>
        <taxon>Mollusca</taxon>
        <taxon>Gastropoda</taxon>
        <taxon>Heterobranchia</taxon>
        <taxon>Euthyneura</taxon>
        <taxon>Panpulmonata</taxon>
        <taxon>Eupulmonata</taxon>
        <taxon>Stylommatophora</taxon>
        <taxon>Helicina</taxon>
        <taxon>Helicoidea</taxon>
        <taxon>Geomitridae</taxon>
        <taxon>Candidula</taxon>
    </lineage>
</organism>
<keyword evidence="10" id="KW-1185">Reference proteome</keyword>
<protein>
    <recommendedName>
        <fullName evidence="8">BHLH domain-containing protein</fullName>
    </recommendedName>
</protein>
<name>A0A8S3Z3E4_9EUPU</name>
<keyword evidence="6" id="KW-0175">Coiled coil</keyword>
<evidence type="ECO:0000256" key="2">
    <source>
        <dbReference type="ARBA" id="ARBA00023015"/>
    </source>
</evidence>
<dbReference type="AlphaFoldDB" id="A0A8S3Z3E4"/>
<keyword evidence="4" id="KW-0804">Transcription</keyword>
<evidence type="ECO:0000259" key="8">
    <source>
        <dbReference type="PROSITE" id="PS50888"/>
    </source>
</evidence>
<feature type="region of interest" description="Disordered" evidence="7">
    <location>
        <begin position="119"/>
        <end position="167"/>
    </location>
</feature>
<dbReference type="Pfam" id="PF00010">
    <property type="entry name" value="HLH"/>
    <property type="match status" value="1"/>
</dbReference>
<accession>A0A8S3Z3E4</accession>
<dbReference type="Gene3D" id="4.10.280.10">
    <property type="entry name" value="Helix-loop-helix DNA-binding domain"/>
    <property type="match status" value="1"/>
</dbReference>